<accession>A0A848L877</accession>
<organism evidence="1 2">
    <name type="scientific">Gordonia asplenii</name>
    <dbReference type="NCBI Taxonomy" id="2725283"/>
    <lineage>
        <taxon>Bacteria</taxon>
        <taxon>Bacillati</taxon>
        <taxon>Actinomycetota</taxon>
        <taxon>Actinomycetes</taxon>
        <taxon>Mycobacteriales</taxon>
        <taxon>Gordoniaceae</taxon>
        <taxon>Gordonia</taxon>
    </lineage>
</organism>
<protein>
    <submittedName>
        <fullName evidence="1">Uncharacterized protein</fullName>
    </submittedName>
</protein>
<proteinExistence type="predicted"/>
<dbReference type="RefSeq" id="WP_170197680.1">
    <property type="nucleotide sequence ID" value="NZ_JABBNB010000054.1"/>
</dbReference>
<dbReference type="EMBL" id="JABBNB010000054">
    <property type="protein sequence ID" value="NMO05175.1"/>
    <property type="molecule type" value="Genomic_DNA"/>
</dbReference>
<keyword evidence="2" id="KW-1185">Reference proteome</keyword>
<name>A0A848L877_9ACTN</name>
<sequence>MSDDNDIRALASDLAGGELVAVRYSLLADDDWDHGAIHTAPMGVELVTRDGAYQVSWQQYEWDFGITLRRDEPTVLGVRPLADVSSHPWWRQRLGRPLGVDLHWYGGDSTPRPDALILKVAGLDDLWLAAADRSDDGHSSGEAIMGLDGVVATTEPLVVLHGLEL</sequence>
<comment type="caution">
    <text evidence="1">The sequence shown here is derived from an EMBL/GenBank/DDBJ whole genome shotgun (WGS) entry which is preliminary data.</text>
</comment>
<dbReference type="AlphaFoldDB" id="A0A848L877"/>
<evidence type="ECO:0000313" key="2">
    <source>
        <dbReference type="Proteomes" id="UP000550729"/>
    </source>
</evidence>
<dbReference type="Proteomes" id="UP000550729">
    <property type="component" value="Unassembled WGS sequence"/>
</dbReference>
<gene>
    <name evidence="1" type="ORF">HH308_28555</name>
</gene>
<reference evidence="1 2" key="1">
    <citation type="submission" date="2020-04" db="EMBL/GenBank/DDBJ databases">
        <title>Gordonia sp. nov. TBRC 11910.</title>
        <authorList>
            <person name="Suriyachadkun C."/>
        </authorList>
    </citation>
    <scope>NUCLEOTIDE SEQUENCE [LARGE SCALE GENOMIC DNA]</scope>
    <source>
        <strain evidence="1 2">TBRC 11910</strain>
    </source>
</reference>
<evidence type="ECO:0000313" key="1">
    <source>
        <dbReference type="EMBL" id="NMO05175.1"/>
    </source>
</evidence>